<dbReference type="RefSeq" id="WP_376807031.1">
    <property type="nucleotide sequence ID" value="NZ_JBHTAC010000013.1"/>
</dbReference>
<dbReference type="Pfam" id="PF08533">
    <property type="entry name" value="Glyco_hydro_42C"/>
    <property type="match status" value="1"/>
</dbReference>
<comment type="caution">
    <text evidence="2">The sequence shown here is derived from an EMBL/GenBank/DDBJ whole genome shotgun (WGS) entry which is preliminary data.</text>
</comment>
<feature type="domain" description="Beta-galactosidase C-terminal" evidence="1">
    <location>
        <begin position="20"/>
        <end position="78"/>
    </location>
</feature>
<sequence length="83" mass="8794">MRQVLSRHGIVGPYADVPDLETAVRVAPDGTRLLFLLNHATAAVEVVACATGLDLLSGQRMSRGRPLVLDPAGVMVIRCDASL</sequence>
<dbReference type="EMBL" id="JBHTAC010000013">
    <property type="protein sequence ID" value="MFC7243774.1"/>
    <property type="molecule type" value="Genomic_DNA"/>
</dbReference>
<dbReference type="Gene3D" id="2.60.40.1180">
    <property type="entry name" value="Golgi alpha-mannosidase II"/>
    <property type="match status" value="1"/>
</dbReference>
<dbReference type="InterPro" id="IPR013780">
    <property type="entry name" value="Glyco_hydro_b"/>
</dbReference>
<evidence type="ECO:0000313" key="3">
    <source>
        <dbReference type="Proteomes" id="UP001596392"/>
    </source>
</evidence>
<keyword evidence="3" id="KW-1185">Reference proteome</keyword>
<evidence type="ECO:0000259" key="1">
    <source>
        <dbReference type="Pfam" id="PF08533"/>
    </source>
</evidence>
<proteinExistence type="predicted"/>
<gene>
    <name evidence="2" type="ORF">ACFQO7_14990</name>
</gene>
<name>A0ABW2GXM0_9ACTN</name>
<protein>
    <submittedName>
        <fullName evidence="2">Beta-galactosidase C-terminal domain</fullName>
    </submittedName>
</protein>
<evidence type="ECO:0000313" key="2">
    <source>
        <dbReference type="EMBL" id="MFC7243774.1"/>
    </source>
</evidence>
<organism evidence="2 3">
    <name type="scientific">Catellatospora aurea</name>
    <dbReference type="NCBI Taxonomy" id="1337874"/>
    <lineage>
        <taxon>Bacteria</taxon>
        <taxon>Bacillati</taxon>
        <taxon>Actinomycetota</taxon>
        <taxon>Actinomycetes</taxon>
        <taxon>Micromonosporales</taxon>
        <taxon>Micromonosporaceae</taxon>
        <taxon>Catellatospora</taxon>
    </lineage>
</organism>
<dbReference type="InterPro" id="IPR013739">
    <property type="entry name" value="Beta_galactosidase_C"/>
</dbReference>
<accession>A0ABW2GXM0</accession>
<reference evidence="3" key="1">
    <citation type="journal article" date="2019" name="Int. J. Syst. Evol. Microbiol.">
        <title>The Global Catalogue of Microorganisms (GCM) 10K type strain sequencing project: providing services to taxonomists for standard genome sequencing and annotation.</title>
        <authorList>
            <consortium name="The Broad Institute Genomics Platform"/>
            <consortium name="The Broad Institute Genome Sequencing Center for Infectious Disease"/>
            <person name="Wu L."/>
            <person name="Ma J."/>
        </authorList>
    </citation>
    <scope>NUCLEOTIDE SEQUENCE [LARGE SCALE GENOMIC DNA]</scope>
    <source>
        <strain evidence="3">CGMCC 1.9106</strain>
    </source>
</reference>
<dbReference type="Proteomes" id="UP001596392">
    <property type="component" value="Unassembled WGS sequence"/>
</dbReference>